<dbReference type="AlphaFoldDB" id="A0A1G2H837"/>
<name>A0A1G2H837_9BACT</name>
<dbReference type="Pfam" id="PF09084">
    <property type="entry name" value="NMT1"/>
    <property type="match status" value="1"/>
</dbReference>
<dbReference type="PROSITE" id="PS51257">
    <property type="entry name" value="PROKAR_LIPOPROTEIN"/>
    <property type="match status" value="1"/>
</dbReference>
<dbReference type="STRING" id="1802158.A2827_01465"/>
<feature type="signal peptide" evidence="2">
    <location>
        <begin position="1"/>
        <end position="24"/>
    </location>
</feature>
<dbReference type="EMBL" id="MHOD01000004">
    <property type="protein sequence ID" value="OGZ58519.1"/>
    <property type="molecule type" value="Genomic_DNA"/>
</dbReference>
<sequence length="633" mass="69524">MNKFYDFGRLGFLAVLALFFIACANPTPQQGNQPTGVPQQQATPQQAVQPGNTPSVVRAPSGVKANHPGGIEYLDSIPMKLHGGVTKAPVRISNGVTKAPVITWGADEATIFANGGKTTQPGSIFAREGLKLELFREDNFVRAVERFLSGETPYLRGTKDMIASAQEVLSANGIEVVEIYNHSRSYGGDTMVCRNTLVQKPSDLRGQYVGLQLYGPHMYFLQRILKDNGMTLNDVKIRWLRELTIPPYDTGDVAVDPMSAMQKDSTLACAMVISPDMVALTSGGKVGTGAESSVAGAYMLVSSKEADVIYDVYVVRKDYLDANRPEVQKFVHGLMVGAEEQVDLFNQADVRAAEYQKFVRSAALILRDNEQLTADIEGMYADMKFQKYGGNVQFYSGEAPRNFGVLSKEAEEALMGYGLVLRHIPLDHAMWDYAILAVGLRDTSGVKVPRFDPVKVQQYVAEPSVQARSGFIEFVVYFEAGEVDFSAEEYRVQLDAVIEMAPVYPGAIINIVAYADPGFFNEMKRRGASPQELQQIKTAAINTSKKRADALEAAVLEHARERGVLINETQLVPTGRGFDGVPNPNTVTPITLDAASSQYVYDPNQDTPEMKAQRADNRRLVFKFIPAVAEIQE</sequence>
<keyword evidence="2" id="KW-0732">Signal</keyword>
<organism evidence="4 5">
    <name type="scientific">Candidatus Spechtbacteria bacterium RIFCSPHIGHO2_01_FULL_43_30</name>
    <dbReference type="NCBI Taxonomy" id="1802158"/>
    <lineage>
        <taxon>Bacteria</taxon>
        <taxon>Candidatus Spechtiibacteriota</taxon>
    </lineage>
</organism>
<gene>
    <name evidence="4" type="ORF">A2827_01465</name>
</gene>
<evidence type="ECO:0000313" key="5">
    <source>
        <dbReference type="Proteomes" id="UP000177932"/>
    </source>
</evidence>
<dbReference type="Proteomes" id="UP000177932">
    <property type="component" value="Unassembled WGS sequence"/>
</dbReference>
<dbReference type="InterPro" id="IPR015168">
    <property type="entry name" value="SsuA/THI5"/>
</dbReference>
<feature type="chain" id="PRO_5009583082" description="SsuA/THI5-like domain-containing protein" evidence="2">
    <location>
        <begin position="25"/>
        <end position="633"/>
    </location>
</feature>
<comment type="caution">
    <text evidence="4">The sequence shown here is derived from an EMBL/GenBank/DDBJ whole genome shotgun (WGS) entry which is preliminary data.</text>
</comment>
<evidence type="ECO:0000313" key="4">
    <source>
        <dbReference type="EMBL" id="OGZ58519.1"/>
    </source>
</evidence>
<feature type="region of interest" description="Disordered" evidence="1">
    <location>
        <begin position="30"/>
        <end position="58"/>
    </location>
</feature>
<feature type="domain" description="SsuA/THI5-like" evidence="3">
    <location>
        <begin position="125"/>
        <end position="339"/>
    </location>
</feature>
<dbReference type="SUPFAM" id="SSF53850">
    <property type="entry name" value="Periplasmic binding protein-like II"/>
    <property type="match status" value="1"/>
</dbReference>
<dbReference type="Gene3D" id="3.30.1330.60">
    <property type="entry name" value="OmpA-like domain"/>
    <property type="match status" value="1"/>
</dbReference>
<feature type="compositionally biased region" description="Low complexity" evidence="1">
    <location>
        <begin position="33"/>
        <end position="51"/>
    </location>
</feature>
<evidence type="ECO:0000256" key="2">
    <source>
        <dbReference type="SAM" id="SignalP"/>
    </source>
</evidence>
<evidence type="ECO:0000256" key="1">
    <source>
        <dbReference type="SAM" id="MobiDB-lite"/>
    </source>
</evidence>
<evidence type="ECO:0000259" key="3">
    <source>
        <dbReference type="Pfam" id="PF09084"/>
    </source>
</evidence>
<reference evidence="4 5" key="1">
    <citation type="journal article" date="2016" name="Nat. Commun.">
        <title>Thousands of microbial genomes shed light on interconnected biogeochemical processes in an aquifer system.</title>
        <authorList>
            <person name="Anantharaman K."/>
            <person name="Brown C.T."/>
            <person name="Hug L.A."/>
            <person name="Sharon I."/>
            <person name="Castelle C.J."/>
            <person name="Probst A.J."/>
            <person name="Thomas B.C."/>
            <person name="Singh A."/>
            <person name="Wilkins M.J."/>
            <person name="Karaoz U."/>
            <person name="Brodie E.L."/>
            <person name="Williams K.H."/>
            <person name="Hubbard S.S."/>
            <person name="Banfield J.F."/>
        </authorList>
    </citation>
    <scope>NUCLEOTIDE SEQUENCE [LARGE SCALE GENOMIC DNA]</scope>
</reference>
<accession>A0A1G2H837</accession>
<dbReference type="Gene3D" id="3.40.190.10">
    <property type="entry name" value="Periplasmic binding protein-like II"/>
    <property type="match status" value="2"/>
</dbReference>
<dbReference type="InterPro" id="IPR036737">
    <property type="entry name" value="OmpA-like_sf"/>
</dbReference>
<protein>
    <recommendedName>
        <fullName evidence="3">SsuA/THI5-like domain-containing protein</fullName>
    </recommendedName>
</protein>
<proteinExistence type="predicted"/>